<dbReference type="PANTHER" id="PTHR23220:SF83">
    <property type="entry name" value="INTEGRIN ALPHA-PS3-RELATED"/>
    <property type="match status" value="1"/>
</dbReference>
<dbReference type="Pfam" id="PF20805">
    <property type="entry name" value="Integrin_A_Ig_2"/>
    <property type="match status" value="1"/>
</dbReference>
<evidence type="ECO:0000256" key="4">
    <source>
        <dbReference type="ARBA" id="ARBA00023180"/>
    </source>
</evidence>
<keyword evidence="4" id="KW-0325">Glycoprotein</keyword>
<reference evidence="8 9" key="1">
    <citation type="submission" date="2023-02" db="EMBL/GenBank/DDBJ databases">
        <title>LHISI_Scaffold_Assembly.</title>
        <authorList>
            <person name="Stuart O.P."/>
            <person name="Cleave R."/>
            <person name="Magrath M.J.L."/>
            <person name="Mikheyev A.S."/>
        </authorList>
    </citation>
    <scope>NUCLEOTIDE SEQUENCE [LARGE SCALE GENOMIC DNA]</scope>
    <source>
        <strain evidence="8">Daus_M_001</strain>
        <tissue evidence="8">Leg muscle</tissue>
    </source>
</reference>
<dbReference type="Pfam" id="PF20806">
    <property type="entry name" value="Integrin_A_Ig_3"/>
    <property type="match status" value="1"/>
</dbReference>
<protein>
    <recommendedName>
        <fullName evidence="10">Integrin alpha-2 domain-containing protein</fullName>
    </recommendedName>
</protein>
<dbReference type="Gene3D" id="2.60.40.1460">
    <property type="entry name" value="Integrin domains. Chain A, domain 2"/>
    <property type="match status" value="1"/>
</dbReference>
<keyword evidence="9" id="KW-1185">Reference proteome</keyword>
<accession>A0ABQ9HBX6</accession>
<comment type="subcellular location">
    <subcellularLocation>
        <location evidence="1">Membrane</location>
        <topology evidence="1">Single-pass type I membrane protein</topology>
    </subcellularLocation>
</comment>
<dbReference type="InterPro" id="IPR032695">
    <property type="entry name" value="Integrin_dom_sf"/>
</dbReference>
<evidence type="ECO:0000256" key="2">
    <source>
        <dbReference type="ARBA" id="ARBA00023037"/>
    </source>
</evidence>
<evidence type="ECO:0000259" key="6">
    <source>
        <dbReference type="Pfam" id="PF20805"/>
    </source>
</evidence>
<keyword evidence="2" id="KW-0401">Integrin</keyword>
<proteinExistence type="predicted"/>
<dbReference type="InterPro" id="IPR048285">
    <property type="entry name" value="Integrin_alpha_Ig-like_2"/>
</dbReference>
<feature type="region of interest" description="Disordered" evidence="5">
    <location>
        <begin position="341"/>
        <end position="365"/>
    </location>
</feature>
<evidence type="ECO:0000256" key="3">
    <source>
        <dbReference type="ARBA" id="ARBA00023136"/>
    </source>
</evidence>
<dbReference type="Gene3D" id="2.60.40.1530">
    <property type="entry name" value="ntegrin, alpha v. Chain A, domain 4"/>
    <property type="match status" value="1"/>
</dbReference>
<dbReference type="Gene3D" id="2.60.40.1510">
    <property type="entry name" value="ntegrin, alpha v. Chain A, domain 3"/>
    <property type="match status" value="1"/>
</dbReference>
<evidence type="ECO:0000259" key="7">
    <source>
        <dbReference type="Pfam" id="PF20806"/>
    </source>
</evidence>
<dbReference type="EMBL" id="JARBHB010000006">
    <property type="protein sequence ID" value="KAJ8881835.1"/>
    <property type="molecule type" value="Genomic_DNA"/>
</dbReference>
<keyword evidence="3" id="KW-0472">Membrane</keyword>
<dbReference type="PANTHER" id="PTHR23220">
    <property type="entry name" value="INTEGRIN ALPHA"/>
    <property type="match status" value="1"/>
</dbReference>
<comment type="caution">
    <text evidence="8">The sequence shown here is derived from an EMBL/GenBank/DDBJ whole genome shotgun (WGS) entry which is preliminary data.</text>
</comment>
<feature type="domain" description="Integrin alpha third immunoglobulin-like" evidence="7">
    <location>
        <begin position="263"/>
        <end position="420"/>
    </location>
</feature>
<dbReference type="Proteomes" id="UP001159363">
    <property type="component" value="Chromosome 5"/>
</dbReference>
<evidence type="ECO:0000256" key="5">
    <source>
        <dbReference type="SAM" id="MobiDB-lite"/>
    </source>
</evidence>
<evidence type="ECO:0000313" key="9">
    <source>
        <dbReference type="Proteomes" id="UP001159363"/>
    </source>
</evidence>
<dbReference type="SUPFAM" id="SSF69179">
    <property type="entry name" value="Integrin domains"/>
    <property type="match status" value="3"/>
</dbReference>
<feature type="domain" description="Integrin alpha second immunoglobulin-like" evidence="6">
    <location>
        <begin position="66"/>
        <end position="235"/>
    </location>
</feature>
<name>A0ABQ9HBX6_9NEOP</name>
<evidence type="ECO:0000256" key="1">
    <source>
        <dbReference type="ARBA" id="ARBA00004479"/>
    </source>
</evidence>
<evidence type="ECO:0000313" key="8">
    <source>
        <dbReference type="EMBL" id="KAJ8881835.1"/>
    </source>
</evidence>
<organism evidence="8 9">
    <name type="scientific">Dryococelus australis</name>
    <dbReference type="NCBI Taxonomy" id="614101"/>
    <lineage>
        <taxon>Eukaryota</taxon>
        <taxon>Metazoa</taxon>
        <taxon>Ecdysozoa</taxon>
        <taxon>Arthropoda</taxon>
        <taxon>Hexapoda</taxon>
        <taxon>Insecta</taxon>
        <taxon>Pterygota</taxon>
        <taxon>Neoptera</taxon>
        <taxon>Polyneoptera</taxon>
        <taxon>Phasmatodea</taxon>
        <taxon>Verophasmatodea</taxon>
        <taxon>Anareolatae</taxon>
        <taxon>Phasmatidae</taxon>
        <taxon>Eurycanthinae</taxon>
        <taxon>Dryococelus</taxon>
    </lineage>
</organism>
<sequence>MLIQLFQRGKKDFSKPIDIKLDFLLLRLIPVRRKRNAYEDFCKYCPILDPHKPTSAKLRVPFATGCGEEDICRTDIRLLAEIVSSAYTFEMIKCINPSVPSLQPDNGAVQKYVEMYACASRVPLVLGDQNALAVAIAVENLLDPAFLARVIIEAPHFLVLVRMPSSCRETSSPMLLRLDCDVGNPLNSQIGLRNITVELDVEEIPGNTTELVFNVSGTSAGQEQMPGDNHKLLSLDVRTLSDIRMTGTSSEDMVYFRKAADSEDEEITIVHSYEVRNYGPSKVDSVELMFTVPVAMLLDEKNITFNKLYSPKASLAGQPFPCSARDYDFLRDSSSWTRDAGDELDSGVLESSSRKRRSVDDVSEDDAAPANGTLYLSCEQEQTICATVVCAHVGPFRSVQTSATAQLSMSLQLQQLGEQQTASVKKLELQGI</sequence>
<evidence type="ECO:0008006" key="10">
    <source>
        <dbReference type="Google" id="ProtNLM"/>
    </source>
</evidence>
<gene>
    <name evidence="8" type="ORF">PR048_018321</name>
</gene>
<dbReference type="InterPro" id="IPR048286">
    <property type="entry name" value="Integrin_alpha_Ig-like_3"/>
</dbReference>